<dbReference type="GO" id="GO:0005524">
    <property type="term" value="F:ATP binding"/>
    <property type="evidence" value="ECO:0007669"/>
    <property type="project" value="UniProtKB-KW"/>
</dbReference>
<keyword evidence="11 14" id="KW-1133">Transmembrane helix</keyword>
<evidence type="ECO:0000256" key="4">
    <source>
        <dbReference type="ARBA" id="ARBA00022475"/>
    </source>
</evidence>
<feature type="transmembrane region" description="Helical" evidence="14">
    <location>
        <begin position="180"/>
        <end position="203"/>
    </location>
</feature>
<keyword evidence="7 14" id="KW-0812">Transmembrane</keyword>
<keyword evidence="4" id="KW-1003">Cell membrane</keyword>
<dbReference type="SUPFAM" id="SSF103190">
    <property type="entry name" value="Sensory domain-like"/>
    <property type="match status" value="1"/>
</dbReference>
<keyword evidence="8" id="KW-0547">Nucleotide-binding</keyword>
<evidence type="ECO:0000256" key="12">
    <source>
        <dbReference type="ARBA" id="ARBA00023012"/>
    </source>
</evidence>
<dbReference type="InterPro" id="IPR004358">
    <property type="entry name" value="Sig_transdc_His_kin-like_C"/>
</dbReference>
<dbReference type="EMBL" id="LYPA01000073">
    <property type="protein sequence ID" value="OBR63446.1"/>
    <property type="molecule type" value="Genomic_DNA"/>
</dbReference>
<dbReference type="InterPro" id="IPR036890">
    <property type="entry name" value="HATPase_C_sf"/>
</dbReference>
<dbReference type="NCBIfam" id="NF008298">
    <property type="entry name" value="PRK11086.1"/>
    <property type="match status" value="1"/>
</dbReference>
<keyword evidence="9" id="KW-0418">Kinase</keyword>
<sequence length="532" mass="58779">MRLHARGRPHISLQTAATLLISAIIAGVLLIAYSSSSTALQKEVLANLENRAMMLARTVAFMPAVKEALENEDKDSRESLQVYTRQLLTVNDVRFIVVMDMNRIRLTHPDPVQIGGRFAGGDEAAVMTGKSYLSNGEGTLGYSLRAFVPVYNNVGSQIGAVAVGISMNDVYAKINQTKDVILYSSIASSIVGLVGAIGLALALKRKLHGYEPIEISLLAHEREAILHSTREGILAVNPKLEPIYLNRQAEELLPKEEWMRQPELRELVLYVLRTALRCYDEELEVAGIPIMASIVPLRFQQETTGVVISFRDMSKWRSLNTRLAGLSAYADALRSKSHEFMNKLHVILGMLHMKRYDELRDYVAEAARLHQSELGFISRQVKEPVLAGFLLGKLSLAREQGIAMSVTPDSYVPKAADSSILQDLVTILGNLLGNAMEELAGTQDGRIELELDWRDGELIAEIHDNGRGLPPPIEESMYKKGISGKGSDRGLGLYLVQQSLRRLRGDITHHTSPETGTCFILNIPYAGEENTP</sequence>
<dbReference type="Pfam" id="PF02518">
    <property type="entry name" value="HATPase_c"/>
    <property type="match status" value="1"/>
</dbReference>
<evidence type="ECO:0000256" key="2">
    <source>
        <dbReference type="ARBA" id="ARBA00004651"/>
    </source>
</evidence>
<dbReference type="PRINTS" id="PR00344">
    <property type="entry name" value="BCTRLSENSOR"/>
</dbReference>
<dbReference type="EC" id="2.7.13.3" evidence="3"/>
<feature type="domain" description="Histidine kinase" evidence="15">
    <location>
        <begin position="424"/>
        <end position="527"/>
    </location>
</feature>
<evidence type="ECO:0000256" key="1">
    <source>
        <dbReference type="ARBA" id="ARBA00000085"/>
    </source>
</evidence>
<dbReference type="SUPFAM" id="SSF55785">
    <property type="entry name" value="PYP-like sensor domain (PAS domain)"/>
    <property type="match status" value="1"/>
</dbReference>
<proteinExistence type="predicted"/>
<dbReference type="InterPro" id="IPR050980">
    <property type="entry name" value="2C_sensor_his_kinase"/>
</dbReference>
<reference evidence="16 17" key="1">
    <citation type="submission" date="2016-05" db="EMBL/GenBank/DDBJ databases">
        <title>Paenibacillus oryzae. sp. nov., isolated from the rice root.</title>
        <authorList>
            <person name="Zhang J."/>
            <person name="Zhang X."/>
        </authorList>
    </citation>
    <scope>NUCLEOTIDE SEQUENCE [LARGE SCALE GENOMIC DNA]</scope>
    <source>
        <strain evidence="16 17">1DrF-4</strain>
    </source>
</reference>
<dbReference type="Pfam" id="PF17203">
    <property type="entry name" value="sCache_3_2"/>
    <property type="match status" value="1"/>
</dbReference>
<dbReference type="SUPFAM" id="SSF55874">
    <property type="entry name" value="ATPase domain of HSP90 chaperone/DNA topoisomerase II/histidine kinase"/>
    <property type="match status" value="1"/>
</dbReference>
<evidence type="ECO:0000256" key="9">
    <source>
        <dbReference type="ARBA" id="ARBA00022777"/>
    </source>
</evidence>
<evidence type="ECO:0000259" key="15">
    <source>
        <dbReference type="PROSITE" id="PS50109"/>
    </source>
</evidence>
<dbReference type="GO" id="GO:0005886">
    <property type="term" value="C:plasma membrane"/>
    <property type="evidence" value="ECO:0007669"/>
    <property type="project" value="UniProtKB-SubCell"/>
</dbReference>
<gene>
    <name evidence="16" type="ORF">A7K91_22925</name>
</gene>
<dbReference type="STRING" id="1844972.A7K91_22925"/>
<keyword evidence="12" id="KW-0902">Two-component regulatory system</keyword>
<dbReference type="GO" id="GO:0000155">
    <property type="term" value="F:phosphorelay sensor kinase activity"/>
    <property type="evidence" value="ECO:0007669"/>
    <property type="project" value="InterPro"/>
</dbReference>
<dbReference type="SUPFAM" id="SSF55890">
    <property type="entry name" value="Sporulation response regulatory protein Spo0B"/>
    <property type="match status" value="1"/>
</dbReference>
<dbReference type="PANTHER" id="PTHR44936">
    <property type="entry name" value="SENSOR PROTEIN CREC"/>
    <property type="match status" value="1"/>
</dbReference>
<evidence type="ECO:0000313" key="17">
    <source>
        <dbReference type="Proteomes" id="UP000092024"/>
    </source>
</evidence>
<keyword evidence="13 14" id="KW-0472">Membrane</keyword>
<dbReference type="Proteomes" id="UP000092024">
    <property type="component" value="Unassembled WGS sequence"/>
</dbReference>
<comment type="subcellular location">
    <subcellularLocation>
        <location evidence="2">Cell membrane</location>
        <topology evidence="2">Multi-pass membrane protein</topology>
    </subcellularLocation>
</comment>
<protein>
    <recommendedName>
        <fullName evidence="3">histidine kinase</fullName>
        <ecNumber evidence="3">2.7.13.3</ecNumber>
    </recommendedName>
</protein>
<dbReference type="SMART" id="SM00387">
    <property type="entry name" value="HATPase_c"/>
    <property type="match status" value="1"/>
</dbReference>
<name>A0A1A5YCV3_9BACL</name>
<dbReference type="InterPro" id="IPR039506">
    <property type="entry name" value="SPOB_a"/>
</dbReference>
<evidence type="ECO:0000256" key="7">
    <source>
        <dbReference type="ARBA" id="ARBA00022692"/>
    </source>
</evidence>
<dbReference type="Gene3D" id="1.10.287.130">
    <property type="match status" value="1"/>
</dbReference>
<evidence type="ECO:0000256" key="11">
    <source>
        <dbReference type="ARBA" id="ARBA00022989"/>
    </source>
</evidence>
<evidence type="ECO:0000256" key="5">
    <source>
        <dbReference type="ARBA" id="ARBA00022553"/>
    </source>
</evidence>
<accession>A0A1A5YCV3</accession>
<dbReference type="PROSITE" id="PS50109">
    <property type="entry name" value="HIS_KIN"/>
    <property type="match status" value="1"/>
</dbReference>
<dbReference type="AlphaFoldDB" id="A0A1A5YCV3"/>
<dbReference type="InterPro" id="IPR029151">
    <property type="entry name" value="Sensor-like_sf"/>
</dbReference>
<dbReference type="InterPro" id="IPR003594">
    <property type="entry name" value="HATPase_dom"/>
</dbReference>
<dbReference type="Gene3D" id="3.30.450.20">
    <property type="entry name" value="PAS domain"/>
    <property type="match status" value="2"/>
</dbReference>
<dbReference type="InterPro" id="IPR033463">
    <property type="entry name" value="sCache_3"/>
</dbReference>
<dbReference type="InterPro" id="IPR035965">
    <property type="entry name" value="PAS-like_dom_sf"/>
</dbReference>
<evidence type="ECO:0000256" key="3">
    <source>
        <dbReference type="ARBA" id="ARBA00012438"/>
    </source>
</evidence>
<organism evidence="16 17">
    <name type="scientific">Paenibacillus oryzae</name>
    <dbReference type="NCBI Taxonomy" id="1844972"/>
    <lineage>
        <taxon>Bacteria</taxon>
        <taxon>Bacillati</taxon>
        <taxon>Bacillota</taxon>
        <taxon>Bacilli</taxon>
        <taxon>Bacillales</taxon>
        <taxon>Paenibacillaceae</taxon>
        <taxon>Paenibacillus</taxon>
    </lineage>
</organism>
<dbReference type="Pfam" id="PF14689">
    <property type="entry name" value="SPOB_a"/>
    <property type="match status" value="1"/>
</dbReference>
<comment type="catalytic activity">
    <reaction evidence="1">
        <text>ATP + protein L-histidine = ADP + protein N-phospho-L-histidine.</text>
        <dbReference type="EC" id="2.7.13.3"/>
    </reaction>
</comment>
<evidence type="ECO:0000256" key="10">
    <source>
        <dbReference type="ARBA" id="ARBA00022840"/>
    </source>
</evidence>
<keyword evidence="5" id="KW-0597">Phosphoprotein</keyword>
<dbReference type="InterPro" id="IPR005467">
    <property type="entry name" value="His_kinase_dom"/>
</dbReference>
<keyword evidence="10" id="KW-0067">ATP-binding</keyword>
<dbReference type="PANTHER" id="PTHR44936:SF10">
    <property type="entry name" value="SENSOR PROTEIN RSTB"/>
    <property type="match status" value="1"/>
</dbReference>
<evidence type="ECO:0000256" key="14">
    <source>
        <dbReference type="SAM" id="Phobius"/>
    </source>
</evidence>
<keyword evidence="17" id="KW-1185">Reference proteome</keyword>
<evidence type="ECO:0000313" key="16">
    <source>
        <dbReference type="EMBL" id="OBR63446.1"/>
    </source>
</evidence>
<dbReference type="InterPro" id="IPR016120">
    <property type="entry name" value="Sig_transdc_His_kin_SpoOB"/>
</dbReference>
<evidence type="ECO:0000256" key="13">
    <source>
        <dbReference type="ARBA" id="ARBA00023136"/>
    </source>
</evidence>
<evidence type="ECO:0000256" key="8">
    <source>
        <dbReference type="ARBA" id="ARBA00022741"/>
    </source>
</evidence>
<feature type="transmembrane region" description="Helical" evidence="14">
    <location>
        <begin position="12"/>
        <end position="33"/>
    </location>
</feature>
<evidence type="ECO:0000256" key="6">
    <source>
        <dbReference type="ARBA" id="ARBA00022679"/>
    </source>
</evidence>
<keyword evidence="6" id="KW-0808">Transferase</keyword>
<comment type="caution">
    <text evidence="16">The sequence shown here is derived from an EMBL/GenBank/DDBJ whole genome shotgun (WGS) entry which is preliminary data.</text>
</comment>
<dbReference type="Gene3D" id="3.30.565.10">
    <property type="entry name" value="Histidine kinase-like ATPase, C-terminal domain"/>
    <property type="match status" value="1"/>
</dbReference>